<evidence type="ECO:0000256" key="1">
    <source>
        <dbReference type="SAM" id="Phobius"/>
    </source>
</evidence>
<keyword evidence="2" id="KW-1185">Reference proteome</keyword>
<reference evidence="3" key="1">
    <citation type="submission" date="2017-02" db="UniProtKB">
        <authorList>
            <consortium name="WormBaseParasite"/>
        </authorList>
    </citation>
    <scope>IDENTIFICATION</scope>
</reference>
<keyword evidence="1" id="KW-0472">Membrane</keyword>
<proteinExistence type="predicted"/>
<keyword evidence="1" id="KW-1133">Transmembrane helix</keyword>
<keyword evidence="1" id="KW-0812">Transmembrane</keyword>
<feature type="transmembrane region" description="Helical" evidence="1">
    <location>
        <begin position="160"/>
        <end position="184"/>
    </location>
</feature>
<evidence type="ECO:0000313" key="3">
    <source>
        <dbReference type="WBParaSite" id="SPAL_0000017775.1"/>
    </source>
</evidence>
<dbReference type="AlphaFoldDB" id="A0A0N5B275"/>
<evidence type="ECO:0000313" key="2">
    <source>
        <dbReference type="Proteomes" id="UP000046392"/>
    </source>
</evidence>
<dbReference type="WBParaSite" id="SPAL_0000017775.1">
    <property type="protein sequence ID" value="SPAL_0000017775.1"/>
    <property type="gene ID" value="SPAL_0000017775"/>
</dbReference>
<dbReference type="Proteomes" id="UP000046392">
    <property type="component" value="Unplaced"/>
</dbReference>
<feature type="transmembrane region" description="Helical" evidence="1">
    <location>
        <begin position="228"/>
        <end position="252"/>
    </location>
</feature>
<feature type="transmembrane region" description="Helical" evidence="1">
    <location>
        <begin position="106"/>
        <end position="126"/>
    </location>
</feature>
<name>A0A0N5B275_STREA</name>
<feature type="transmembrane region" description="Helical" evidence="1">
    <location>
        <begin position="73"/>
        <end position="94"/>
    </location>
</feature>
<feature type="transmembrane region" description="Helical" evidence="1">
    <location>
        <begin position="47"/>
        <end position="67"/>
    </location>
</feature>
<accession>A0A0N5B275</accession>
<sequence length="253" mass="29704">LYHKFYIYLAPYITPRFNVTFDYLTFQWEYVRLFGLEIGFEVKNKTVFISLGISFVLQMCIIGKVFSLRCYSAYIGSVLFILLLTINRFDVIYNITKFHENPKKKFYLIGIIILYCCTVGLFVFYITPRFNVTFDYFTCQWEYVRLFGLEIGFEVKNKTVLISLGISFILQMCIIGKVFSLRCYTQKKAIFVAEDIKIVIHVFLCFVTTVFLELIWDGMFFELATDGIGVIVPQILYIFSSVSNSIFVLFFVR</sequence>
<organism evidence="2 3">
    <name type="scientific">Strongyloides papillosus</name>
    <name type="common">Intestinal threadworm</name>
    <dbReference type="NCBI Taxonomy" id="174720"/>
    <lineage>
        <taxon>Eukaryota</taxon>
        <taxon>Metazoa</taxon>
        <taxon>Ecdysozoa</taxon>
        <taxon>Nematoda</taxon>
        <taxon>Chromadorea</taxon>
        <taxon>Rhabditida</taxon>
        <taxon>Tylenchina</taxon>
        <taxon>Panagrolaimomorpha</taxon>
        <taxon>Strongyloidoidea</taxon>
        <taxon>Strongyloididae</taxon>
        <taxon>Strongyloides</taxon>
    </lineage>
</organism>
<feature type="transmembrane region" description="Helical" evidence="1">
    <location>
        <begin position="196"/>
        <end position="216"/>
    </location>
</feature>
<protein>
    <submittedName>
        <fullName evidence="3">7TM_GPCR_Srx domain-containing protein</fullName>
    </submittedName>
</protein>